<dbReference type="GO" id="GO:0035725">
    <property type="term" value="P:sodium ion transmembrane transport"/>
    <property type="evidence" value="ECO:0007669"/>
    <property type="project" value="TreeGrafter"/>
</dbReference>
<evidence type="ECO:0000256" key="2">
    <source>
        <dbReference type="SAM" id="Phobius"/>
    </source>
</evidence>
<dbReference type="SUPFAM" id="SSF51206">
    <property type="entry name" value="cAMP-binding domain-like"/>
    <property type="match status" value="1"/>
</dbReference>
<dbReference type="Gene3D" id="1.10.287.70">
    <property type="match status" value="1"/>
</dbReference>
<gene>
    <name evidence="4" type="ORF">CTAYLR_002507</name>
</gene>
<keyword evidence="5" id="KW-1185">Reference proteome</keyword>
<dbReference type="AlphaFoldDB" id="A0AAD7UF43"/>
<evidence type="ECO:0000313" key="4">
    <source>
        <dbReference type="EMBL" id="KAJ8604291.1"/>
    </source>
</evidence>
<feature type="domain" description="Cyclic nucleotide-binding" evidence="3">
    <location>
        <begin position="903"/>
        <end position="978"/>
    </location>
</feature>
<feature type="region of interest" description="Disordered" evidence="1">
    <location>
        <begin position="873"/>
        <end position="909"/>
    </location>
</feature>
<dbReference type="GO" id="GO:0098855">
    <property type="term" value="C:HCN channel complex"/>
    <property type="evidence" value="ECO:0007669"/>
    <property type="project" value="TreeGrafter"/>
</dbReference>
<dbReference type="InterPro" id="IPR018488">
    <property type="entry name" value="cNMP-bd_CS"/>
</dbReference>
<dbReference type="PROSITE" id="PS50042">
    <property type="entry name" value="CNMP_BINDING_3"/>
    <property type="match status" value="2"/>
</dbReference>
<dbReference type="InterPro" id="IPR051413">
    <property type="entry name" value="K/Na_HCN_channel"/>
</dbReference>
<feature type="region of interest" description="Disordered" evidence="1">
    <location>
        <begin position="714"/>
        <end position="857"/>
    </location>
</feature>
<proteinExistence type="predicted"/>
<feature type="domain" description="Cyclic nucleotide-binding" evidence="3">
    <location>
        <begin position="655"/>
        <end position="709"/>
    </location>
</feature>
<reference evidence="4" key="1">
    <citation type="submission" date="2023-01" db="EMBL/GenBank/DDBJ databases">
        <title>Metagenome sequencing of chrysophaentin producing Chrysophaeum taylorii.</title>
        <authorList>
            <person name="Davison J."/>
            <person name="Bewley C."/>
        </authorList>
    </citation>
    <scope>NUCLEOTIDE SEQUENCE</scope>
    <source>
        <strain evidence="4">NIES-1699</strain>
    </source>
</reference>
<feature type="compositionally biased region" description="Basic and acidic residues" evidence="1">
    <location>
        <begin position="883"/>
        <end position="909"/>
    </location>
</feature>
<comment type="caution">
    <text evidence="4">The sequence shown here is derived from an EMBL/GenBank/DDBJ whole genome shotgun (WGS) entry which is preliminary data.</text>
</comment>
<dbReference type="Pfam" id="PF00027">
    <property type="entry name" value="cNMP_binding"/>
    <property type="match status" value="1"/>
</dbReference>
<dbReference type="GO" id="GO:0003254">
    <property type="term" value="P:regulation of membrane depolarization"/>
    <property type="evidence" value="ECO:0007669"/>
    <property type="project" value="TreeGrafter"/>
</dbReference>
<dbReference type="PANTHER" id="PTHR45689:SF5">
    <property type="entry name" value="I[[H]] CHANNEL, ISOFORM E"/>
    <property type="match status" value="1"/>
</dbReference>
<accession>A0AAD7UF43</accession>
<feature type="transmembrane region" description="Helical" evidence="2">
    <location>
        <begin position="284"/>
        <end position="302"/>
    </location>
</feature>
<feature type="compositionally biased region" description="Acidic residues" evidence="1">
    <location>
        <begin position="782"/>
        <end position="791"/>
    </location>
</feature>
<name>A0AAD7UF43_9STRA</name>
<protein>
    <recommendedName>
        <fullName evidence="3">Cyclic nucleotide-binding domain-containing protein</fullName>
    </recommendedName>
</protein>
<feature type="transmembrane region" description="Helical" evidence="2">
    <location>
        <begin position="547"/>
        <end position="572"/>
    </location>
</feature>
<dbReference type="Gene3D" id="1.10.287.630">
    <property type="entry name" value="Helix hairpin bin"/>
    <property type="match status" value="1"/>
</dbReference>
<dbReference type="InterPro" id="IPR018490">
    <property type="entry name" value="cNMP-bd_dom_sf"/>
</dbReference>
<keyword evidence="2" id="KW-1133">Transmembrane helix</keyword>
<dbReference type="PROSITE" id="PS00888">
    <property type="entry name" value="CNMP_BINDING_1"/>
    <property type="match status" value="1"/>
</dbReference>
<dbReference type="SUPFAM" id="SSF81324">
    <property type="entry name" value="Voltage-gated potassium channels"/>
    <property type="match status" value="1"/>
</dbReference>
<evidence type="ECO:0000259" key="3">
    <source>
        <dbReference type="PROSITE" id="PS50042"/>
    </source>
</evidence>
<keyword evidence="2" id="KW-0472">Membrane</keyword>
<feature type="transmembrane region" description="Helical" evidence="2">
    <location>
        <begin position="517"/>
        <end position="535"/>
    </location>
</feature>
<sequence length="1059" mass="119132">MAEPPTPGIVATVRETSGTEDDYGSTMPSPRVKTFKSAVRRLKLVRTLTAKAEETESRRGRLLMSEDMYETMIKCQKVERDHESMVNQFKLRVTASAQQGDSTWIIKALSRKRIVTQLKYSASVWSHAGRVALLLTTLAEEQDLLAAEPPQALREDLILAFLRKHCGTLIRNVQDHRDVAIELLSMRTICSEMLQSKGSMFLSDDAPLFPCSNRQELVSQLAHLEKAEGSEGPFRSVSKVLADNKYRAEPVSSSFSSSSSSFSSSTSKYRNGSMMMLHPDDERVRAWAGLVLVTIVGQVVLVPHNLSFRSTRTTAAFDWLTDVVYLLDVVVQLHVAFRKVVVLRPLVTTDTPTKSPKNNTNTTRGDEAVVKTVVVWNRWRIFANYARLPLVVDAVSLYPFLRGVFRCWRSKSILGCTTTKNALAVYKIFRLVKGLKLFAAFRSNDASETSEATTSSGEGFFNYSRHANTINLCLVWLLLMCTMHFLACGWHAVTGREHWARRYVEYRKAGEVAHDDISMIWLYVMALYESVMILMGEDVLLRRDEELIFAIVAVVVCSVLLAIVFGQVGLLISTMNEQPQAFNRKMAALHEAMSEAGLPGILQERISAYYTYLWKEHRTIDGRVRIAAFLPELSPNLAKEVRLFWCCDMILNVPFFRLYSFQLIQRLVQAIDVELYMPDDYIVLVGQVGHEMFFIKSGTVDVYRVDEAEIQITKKKSKKKKEAPDHHHLGLETGGGGGVMKGVERRITAAFSGRRSNGSNKGPSGGAAAAAASIQNNKISEEESDDDDDDSGASPPSVTINRAIWIDKSTKLDPVDVEREERAGESPKQQRSSRKSDAPPARDLARQQKDCSSRFTFSGSPAAATSLVSAAPWSKNHKVAPSEQEKESSPSSEKKEEEDKPRKAETTKKKIEREQIVCSLHAGDYFGDIALLTQCRRTATVKARTFVTCSIIKRAEFDAMLEDYPEMRKKSMEILKSRYGAQMRSKKHGSRLHLAFQQAERSRVPRARDDDARLSTRLGVLESRLRYVNTQFHFRIREIVDASIKKLLENDEVNNNDNK</sequence>
<feature type="compositionally biased region" description="Basic and acidic residues" evidence="1">
    <location>
        <begin position="843"/>
        <end position="852"/>
    </location>
</feature>
<organism evidence="4 5">
    <name type="scientific">Chrysophaeum taylorii</name>
    <dbReference type="NCBI Taxonomy" id="2483200"/>
    <lineage>
        <taxon>Eukaryota</taxon>
        <taxon>Sar</taxon>
        <taxon>Stramenopiles</taxon>
        <taxon>Ochrophyta</taxon>
        <taxon>Pelagophyceae</taxon>
        <taxon>Pelagomonadales</taxon>
        <taxon>Pelagomonadaceae</taxon>
        <taxon>Chrysophaeum</taxon>
    </lineage>
</organism>
<feature type="compositionally biased region" description="Basic and acidic residues" evidence="1">
    <location>
        <begin position="808"/>
        <end position="825"/>
    </location>
</feature>
<dbReference type="EMBL" id="JAQMWT010000334">
    <property type="protein sequence ID" value="KAJ8604291.1"/>
    <property type="molecule type" value="Genomic_DNA"/>
</dbReference>
<keyword evidence="2" id="KW-0812">Transmembrane</keyword>
<dbReference type="InterPro" id="IPR014710">
    <property type="entry name" value="RmlC-like_jellyroll"/>
</dbReference>
<dbReference type="GO" id="GO:0005249">
    <property type="term" value="F:voltage-gated potassium channel activity"/>
    <property type="evidence" value="ECO:0007669"/>
    <property type="project" value="TreeGrafter"/>
</dbReference>
<feature type="compositionally biased region" description="Low complexity" evidence="1">
    <location>
        <begin position="752"/>
        <end position="773"/>
    </location>
</feature>
<feature type="transmembrane region" description="Helical" evidence="2">
    <location>
        <begin position="472"/>
        <end position="493"/>
    </location>
</feature>
<dbReference type="CDD" id="cd00038">
    <property type="entry name" value="CAP_ED"/>
    <property type="match status" value="2"/>
</dbReference>
<dbReference type="InterPro" id="IPR000595">
    <property type="entry name" value="cNMP-bd_dom"/>
</dbReference>
<evidence type="ECO:0000313" key="5">
    <source>
        <dbReference type="Proteomes" id="UP001230188"/>
    </source>
</evidence>
<dbReference type="PANTHER" id="PTHR45689">
    <property type="entry name" value="I[[H]] CHANNEL, ISOFORM E"/>
    <property type="match status" value="1"/>
</dbReference>
<evidence type="ECO:0000256" key="1">
    <source>
        <dbReference type="SAM" id="MobiDB-lite"/>
    </source>
</evidence>
<dbReference type="Gene3D" id="2.60.120.10">
    <property type="entry name" value="Jelly Rolls"/>
    <property type="match status" value="2"/>
</dbReference>
<dbReference type="Proteomes" id="UP001230188">
    <property type="component" value="Unassembled WGS sequence"/>
</dbReference>